<sequence>MNKKFDLYPTRGSFEPGMPIAFRIQNLGSATNVVLHVSSIDGLTFECSAAIEEGMPIVTISEHRFGPGGYGVKAQFCINGVTLATCFTAFDVAPAGKVIRYGFLCDFTPENGQDTDIEAMARMHINAVQFYDWSYRHDDFVSPTPDYTDMMGKHNNLTIIRKKIQQCRSHGMLTLAYGAVYAASEAYQKRHPDQSLYNGAGEPICFINTFYIMNLEREAGWHNHILEQYQHAINDVGFDGIHMDTYGAPKFAFDSQGRAIYLCDEFPKLIESAHLISTESRKTPFLMFNNVGGWPASRTMLTSQQAVYIEVWPPCTRYRHLGALISEARNSRKPVVLAAYPAPFRTDAPERALECQLFLSFVIGMYGATQLFFGEENAVITQGYYVDYTKLNDEQLEWIRVYQDFFVQYETLLMDDTMEDVSMTHQGWDNHEYAFSPEGSADGEDGKIWFHLRQNRKRKAIYIVNLLNNNSLWNEGKIKPCKMETVTMQVQVMSKPNDVWFASPDQVHGQRRHLPYQLLKTEQGLAVCAEVQVLRCGVIVVEGG</sequence>
<evidence type="ECO:0000313" key="2">
    <source>
        <dbReference type="EMBL" id="MBC5732461.1"/>
    </source>
</evidence>
<dbReference type="SUPFAM" id="SSF51445">
    <property type="entry name" value="(Trans)glycosidases"/>
    <property type="match status" value="1"/>
</dbReference>
<reference evidence="2" key="1">
    <citation type="submission" date="2020-08" db="EMBL/GenBank/DDBJ databases">
        <title>Genome public.</title>
        <authorList>
            <person name="Liu C."/>
            <person name="Sun Q."/>
        </authorList>
    </citation>
    <scope>NUCLEOTIDE SEQUENCE</scope>
    <source>
        <strain evidence="2">NSJ-51</strain>
    </source>
</reference>
<dbReference type="Gene3D" id="3.20.20.80">
    <property type="entry name" value="Glycosidases"/>
    <property type="match status" value="1"/>
</dbReference>
<dbReference type="InterPro" id="IPR017853">
    <property type="entry name" value="GH"/>
</dbReference>
<dbReference type="InterPro" id="IPR025092">
    <property type="entry name" value="Glyco_hydro_66"/>
</dbReference>
<keyword evidence="1" id="KW-0732">Signal</keyword>
<evidence type="ECO:0000256" key="1">
    <source>
        <dbReference type="ARBA" id="ARBA00022729"/>
    </source>
</evidence>
<dbReference type="Pfam" id="PF13199">
    <property type="entry name" value="Glyco_hydro_66"/>
    <property type="match status" value="1"/>
</dbReference>
<evidence type="ECO:0008006" key="4">
    <source>
        <dbReference type="Google" id="ProtNLM"/>
    </source>
</evidence>
<proteinExistence type="predicted"/>
<accession>A0A8J6J4A8</accession>
<protein>
    <recommendedName>
        <fullName evidence="4">Dextranase</fullName>
    </recommendedName>
</protein>
<comment type="caution">
    <text evidence="2">The sequence shown here is derived from an EMBL/GenBank/DDBJ whole genome shotgun (WGS) entry which is preliminary data.</text>
</comment>
<keyword evidence="3" id="KW-1185">Reference proteome</keyword>
<dbReference type="Proteomes" id="UP000661435">
    <property type="component" value="Unassembled WGS sequence"/>
</dbReference>
<dbReference type="RefSeq" id="WP_186906367.1">
    <property type="nucleotide sequence ID" value="NZ_JACOPP010000002.1"/>
</dbReference>
<dbReference type="EMBL" id="JACOPP010000002">
    <property type="protein sequence ID" value="MBC5732461.1"/>
    <property type="molecule type" value="Genomic_DNA"/>
</dbReference>
<dbReference type="Gene3D" id="2.60.40.1180">
    <property type="entry name" value="Golgi alpha-mannosidase II"/>
    <property type="match status" value="1"/>
</dbReference>
<evidence type="ECO:0000313" key="3">
    <source>
        <dbReference type="Proteomes" id="UP000661435"/>
    </source>
</evidence>
<dbReference type="AlphaFoldDB" id="A0A8J6J4A8"/>
<name>A0A8J6J4A8_9FIRM</name>
<organism evidence="2 3">
    <name type="scientific">Lawsonibacter hominis</name>
    <dbReference type="NCBI Taxonomy" id="2763053"/>
    <lineage>
        <taxon>Bacteria</taxon>
        <taxon>Bacillati</taxon>
        <taxon>Bacillota</taxon>
        <taxon>Clostridia</taxon>
        <taxon>Eubacteriales</taxon>
        <taxon>Oscillospiraceae</taxon>
        <taxon>Lawsonibacter</taxon>
    </lineage>
</organism>
<gene>
    <name evidence="2" type="ORF">H8S57_01800</name>
</gene>
<dbReference type="InterPro" id="IPR013780">
    <property type="entry name" value="Glyco_hydro_b"/>
</dbReference>